<dbReference type="HOGENOM" id="CLU_2310713_0_0_1"/>
<evidence type="ECO:0000313" key="1">
    <source>
        <dbReference type="EnsemblPlants" id="ORUFI01G19320.1"/>
    </source>
</evidence>
<accession>A0A0E0MX30</accession>
<protein>
    <submittedName>
        <fullName evidence="1">Uncharacterized protein</fullName>
    </submittedName>
</protein>
<dbReference type="Proteomes" id="UP000008022">
    <property type="component" value="Unassembled WGS sequence"/>
</dbReference>
<organism evidence="1 2">
    <name type="scientific">Oryza rufipogon</name>
    <name type="common">Brownbeard rice</name>
    <name type="synonym">Asian wild rice</name>
    <dbReference type="NCBI Taxonomy" id="4529"/>
    <lineage>
        <taxon>Eukaryota</taxon>
        <taxon>Viridiplantae</taxon>
        <taxon>Streptophyta</taxon>
        <taxon>Embryophyta</taxon>
        <taxon>Tracheophyta</taxon>
        <taxon>Spermatophyta</taxon>
        <taxon>Magnoliopsida</taxon>
        <taxon>Liliopsida</taxon>
        <taxon>Poales</taxon>
        <taxon>Poaceae</taxon>
        <taxon>BOP clade</taxon>
        <taxon>Oryzoideae</taxon>
        <taxon>Oryzeae</taxon>
        <taxon>Oryzinae</taxon>
        <taxon>Oryza</taxon>
    </lineage>
</organism>
<name>A0A0E0MX30_ORYRU</name>
<dbReference type="AlphaFoldDB" id="A0A0E0MX30"/>
<dbReference type="Gramene" id="ORUFI01G19320.1">
    <property type="protein sequence ID" value="ORUFI01G19320.1"/>
    <property type="gene ID" value="ORUFI01G19320"/>
</dbReference>
<evidence type="ECO:0000313" key="2">
    <source>
        <dbReference type="Proteomes" id="UP000008022"/>
    </source>
</evidence>
<reference evidence="1" key="2">
    <citation type="submission" date="2015-06" db="UniProtKB">
        <authorList>
            <consortium name="EnsemblPlants"/>
        </authorList>
    </citation>
    <scope>IDENTIFICATION</scope>
</reference>
<proteinExistence type="predicted"/>
<dbReference type="EnsemblPlants" id="ORUFI01G19320.1">
    <property type="protein sequence ID" value="ORUFI01G19320.1"/>
    <property type="gene ID" value="ORUFI01G19320"/>
</dbReference>
<keyword evidence="2" id="KW-1185">Reference proteome</keyword>
<sequence length="100" mass="11576">MGEEEVGIESTCSRGEVERGKRGIDQKVLTRYASHHPSGWLHRLTRSLGRCRWRGSRSQDRIGEDNEVMENNTACQMQYVSSVYLFDELSLQRICEGWLL</sequence>
<reference evidence="2" key="1">
    <citation type="submission" date="2013-06" db="EMBL/GenBank/DDBJ databases">
        <authorList>
            <person name="Zhao Q."/>
        </authorList>
    </citation>
    <scope>NUCLEOTIDE SEQUENCE</scope>
    <source>
        <strain evidence="2">cv. W1943</strain>
    </source>
</reference>